<keyword evidence="1" id="KW-0540">Nuclease</keyword>
<evidence type="ECO:0000313" key="2">
    <source>
        <dbReference type="Proteomes" id="UP000018683"/>
    </source>
</evidence>
<dbReference type="OrthoDB" id="7051980at2"/>
<dbReference type="InterPro" id="IPR014328">
    <property type="entry name" value="Restrct_endonuc_II_Alw26I"/>
</dbReference>
<dbReference type="RefSeq" id="WP_023923504.1">
    <property type="nucleotide sequence ID" value="NZ_KI669412.1"/>
</dbReference>
<proteinExistence type="predicted"/>
<dbReference type="STRING" id="1073376.HMPREF1202_02828"/>
<dbReference type="AlphaFoldDB" id="V8BLR6"/>
<gene>
    <name evidence="1" type="ORF">HMPREF1202_02828</name>
</gene>
<keyword evidence="1" id="KW-0255">Endonuclease</keyword>
<evidence type="ECO:0000313" key="1">
    <source>
        <dbReference type="EMBL" id="ETD15421.1"/>
    </source>
</evidence>
<dbReference type="PATRIC" id="fig|1073376.3.peg.2897"/>
<organism evidence="1 2">
    <name type="scientific">[Ruminococcus] lactaris CC59_002D</name>
    <dbReference type="NCBI Taxonomy" id="1073376"/>
    <lineage>
        <taxon>Bacteria</taxon>
        <taxon>Bacillati</taxon>
        <taxon>Bacillota</taxon>
        <taxon>Clostridia</taxon>
        <taxon>Lachnospirales</taxon>
        <taxon>Lachnospiraceae</taxon>
        <taxon>Mediterraneibacter</taxon>
    </lineage>
</organism>
<dbReference type="Pfam" id="PF09665">
    <property type="entry name" value="RE_Alw26IDE"/>
    <property type="match status" value="1"/>
</dbReference>
<comment type="caution">
    <text evidence="1">The sequence shown here is derived from an EMBL/GenBank/DDBJ whole genome shotgun (WGS) entry which is preliminary data.</text>
</comment>
<reference evidence="1 2" key="1">
    <citation type="submission" date="2013-10" db="EMBL/GenBank/DDBJ databases">
        <title>The Genome Sequence of Ruminococcus lactaris CC59_002D.</title>
        <authorList>
            <consortium name="The Broad Institute Genomics Platform"/>
            <person name="Earl A."/>
            <person name="Allen-Vercoe E."/>
            <person name="Daigneault M."/>
            <person name="Young S.K."/>
            <person name="Zeng Q."/>
            <person name="Gargeya S."/>
            <person name="Fitzgerald M."/>
            <person name="Abouelleil A."/>
            <person name="Alvarado L."/>
            <person name="Chapman S.B."/>
            <person name="Gainer-Dewar J."/>
            <person name="Goldberg J."/>
            <person name="Griggs A."/>
            <person name="Gujja S."/>
            <person name="Hansen M."/>
            <person name="Howarth C."/>
            <person name="Imamovic A."/>
            <person name="Ireland A."/>
            <person name="Larimer J."/>
            <person name="McCowan C."/>
            <person name="Murphy C."/>
            <person name="Pearson M."/>
            <person name="Poon T.W."/>
            <person name="Priest M."/>
            <person name="Roberts A."/>
            <person name="Saif S."/>
            <person name="Shea T."/>
            <person name="Sykes S."/>
            <person name="Wortman J."/>
            <person name="Nusbaum C."/>
            <person name="Birren B."/>
        </authorList>
    </citation>
    <scope>NUCLEOTIDE SEQUENCE [LARGE SCALE GENOMIC DNA]</scope>
    <source>
        <strain evidence="1 2">CC59_002D</strain>
    </source>
</reference>
<dbReference type="Proteomes" id="UP000018683">
    <property type="component" value="Unassembled WGS sequence"/>
</dbReference>
<keyword evidence="1" id="KW-0378">Hydrolase</keyword>
<protein>
    <submittedName>
        <fullName evidence="1">Alw26I/Eco31I/Esp3I family type II restriction endonuclease</fullName>
    </submittedName>
</protein>
<dbReference type="EMBL" id="AZJE01000040">
    <property type="protein sequence ID" value="ETD15421.1"/>
    <property type="molecule type" value="Genomic_DNA"/>
</dbReference>
<name>V8BLR6_9FIRM</name>
<dbReference type="GO" id="GO:0004519">
    <property type="term" value="F:endonuclease activity"/>
    <property type="evidence" value="ECO:0007669"/>
    <property type="project" value="UniProtKB-KW"/>
</dbReference>
<sequence length="532" mass="61528">MADIRYGRGKFNPPQEYVDYINMIADSPVYSGLPAIRENDGKINWQCSSGKTTSFYKYFEGRFKWWVNKADELGIPGTGNSNDRLTIAARIIHPTKKKVCLVCGKEHYVGYMYMNANFAKSWNALTGKHIFKKALPIYEAVTLLIQEIGLDASRKEVLASFPEKFPDIEIFDAGNYEEFFSKSQHIRSTKLSPGYMGDCPHRLDGLHDYCTFCRKRNDPGRSDENMRTYNHDRRAFMWWAEGDWKIADTLYNSATAGVCVNCGKKIKKISPDHVGPLACGFQQNAFFEPLCGKCNSAKNRRFTFDNVISLIDYEKKNGVSAASWQVRSLWDITKGKMQDDNTVKILSNYMRAMQDYYLRTLNYIALHKHYEFLSTYLHPEYANYTISFSGLNTSTLTFEQVERTYRPTNGTRSLAARSIRIAYEELSEYCAKPSSKRKSIILKTIDKFVEEDTKKIDELFSDYKLTNFDETLSYILHSDKSLDEKDSAIQIVIERPNFANRYERYDLLKQKYEQLVNMRGTELAYLCIAEIK</sequence>
<dbReference type="HOGENOM" id="CLU_037115_0_0_9"/>
<dbReference type="NCBIfam" id="TIGR02986">
    <property type="entry name" value="restrict_Alw26I"/>
    <property type="match status" value="1"/>
</dbReference>
<accession>V8BLR6</accession>